<dbReference type="InterPro" id="IPR011009">
    <property type="entry name" value="Kinase-like_dom_sf"/>
</dbReference>
<evidence type="ECO:0000259" key="3">
    <source>
        <dbReference type="Pfam" id="PF03109"/>
    </source>
</evidence>
<organism evidence="4 5">
    <name type="scientific">Psittacicella hinzii</name>
    <dbReference type="NCBI Taxonomy" id="2028575"/>
    <lineage>
        <taxon>Bacteria</taxon>
        <taxon>Pseudomonadati</taxon>
        <taxon>Pseudomonadota</taxon>
        <taxon>Gammaproteobacteria</taxon>
        <taxon>Pasteurellales</taxon>
        <taxon>Psittacicellaceae</taxon>
        <taxon>Psittacicella</taxon>
    </lineage>
</organism>
<keyword evidence="5" id="KW-1185">Reference proteome</keyword>
<dbReference type="PANTHER" id="PTHR10566">
    <property type="entry name" value="CHAPERONE-ACTIVITY OF BC1 COMPLEX CABC1 -RELATED"/>
    <property type="match status" value="1"/>
</dbReference>
<evidence type="ECO:0000313" key="4">
    <source>
        <dbReference type="EMBL" id="RIY36426.1"/>
    </source>
</evidence>
<comment type="caution">
    <text evidence="4">The sequence shown here is derived from an EMBL/GenBank/DDBJ whole genome shotgun (WGS) entry which is preliminary data.</text>
</comment>
<dbReference type="InterPro" id="IPR004147">
    <property type="entry name" value="ABC1_dom"/>
</dbReference>
<proteinExistence type="inferred from homology"/>
<dbReference type="Proteomes" id="UP000265916">
    <property type="component" value="Unassembled WGS sequence"/>
</dbReference>
<feature type="domain" description="ABC1 atypical kinase-like" evidence="3">
    <location>
        <begin position="171"/>
        <end position="367"/>
    </location>
</feature>
<evidence type="ECO:0000313" key="5">
    <source>
        <dbReference type="Proteomes" id="UP000265916"/>
    </source>
</evidence>
<keyword evidence="2" id="KW-1133">Transmembrane helix</keyword>
<dbReference type="SUPFAM" id="SSF56112">
    <property type="entry name" value="Protein kinase-like (PK-like)"/>
    <property type="match status" value="1"/>
</dbReference>
<protein>
    <recommendedName>
        <fullName evidence="3">ABC1 atypical kinase-like domain-containing protein</fullName>
    </recommendedName>
</protein>
<reference evidence="4 5" key="1">
    <citation type="submission" date="2017-08" db="EMBL/GenBank/DDBJ databases">
        <title>Reclassification of Bisgaard taxon 37 and 44.</title>
        <authorList>
            <person name="Christensen H."/>
        </authorList>
    </citation>
    <scope>NUCLEOTIDE SEQUENCE [LARGE SCALE GENOMIC DNA]</scope>
    <source>
        <strain evidence="4 5">111</strain>
    </source>
</reference>
<dbReference type="Pfam" id="PF03109">
    <property type="entry name" value="ABC1"/>
    <property type="match status" value="2"/>
</dbReference>
<evidence type="ECO:0000256" key="2">
    <source>
        <dbReference type="SAM" id="Phobius"/>
    </source>
</evidence>
<dbReference type="EMBL" id="NRJG01000109">
    <property type="protein sequence ID" value="RIY36426.1"/>
    <property type="molecule type" value="Genomic_DNA"/>
</dbReference>
<evidence type="ECO:0000256" key="1">
    <source>
        <dbReference type="ARBA" id="ARBA00009670"/>
    </source>
</evidence>
<dbReference type="PANTHER" id="PTHR10566:SF113">
    <property type="entry name" value="PROTEIN ACTIVITY OF BC1 COMPLEX KINASE 7, CHLOROPLASTIC"/>
    <property type="match status" value="1"/>
</dbReference>
<name>A0A3A1YG56_9GAMM</name>
<comment type="similarity">
    <text evidence="1">Belongs to the protein kinase superfamily. ADCK protein kinase family.</text>
</comment>
<gene>
    <name evidence="4" type="ORF">CKF58_05945</name>
</gene>
<sequence length="571" mass="66187">MVSSLWRLIYITYILRRFRLDTYFAKKYNLVVFKLIALFFFWVPNKYPQYSIGLRLRLALEHLGPLWVKLGQLLSIQDDFFNSEITQELKQLQERVQPFASKQAQAIINRDLNGKVEKLLPFIAEQPLASASIAQVYAAQLNYQALVNLKEQLGEHDNLVINDLDDFSASTNVEVVVKVIRPFVRQQIQKDLRLLRFLTSIINEHLDSANRIRSAEIVDELENSCRVELDLTLEAGNGQTLRNDWLNSHILYVPKVFFASKDIAVVERIHGTSINNYQELISKQVNTELLAKRGVEIFFRQLLEYNFFHADMHPGNIFADITDPQDPTYIAIDFGIVGSLTAIDKKYLVENLIAFFRRDYKKIAELHINSGWIRGKVEINELERQISRALDPLFNKSLNDIRLSLVLKNLFKVGRDYNMVVQPQLILLQKTLVYVEAMGRNVYPELNLWETAKPILEQWFEKEYGLKAQSIKVAKTLPHIFDFMGHVPDDVYRLFDNQQQLLQKLEQMTTKFERQQAKIINFMLFGFGMLFIVLSSLLYSLNLVFLSVVATVLSVILLVSLIIKIFIGAFK</sequence>
<keyword evidence="2" id="KW-0472">Membrane</keyword>
<keyword evidence="2" id="KW-0812">Transmembrane</keyword>
<dbReference type="InterPro" id="IPR050154">
    <property type="entry name" value="UbiB_kinase"/>
</dbReference>
<accession>A0A3A1YG56</accession>
<feature type="transmembrane region" description="Helical" evidence="2">
    <location>
        <begin position="545"/>
        <end position="567"/>
    </location>
</feature>
<dbReference type="AlphaFoldDB" id="A0A3A1YG56"/>
<feature type="domain" description="ABC1 atypical kinase-like" evidence="3">
    <location>
        <begin position="91"/>
        <end position="165"/>
    </location>
</feature>
<feature type="transmembrane region" description="Helical" evidence="2">
    <location>
        <begin position="519"/>
        <end position="539"/>
    </location>
</feature>